<protein>
    <submittedName>
        <fullName evidence="4">Cell envelope-related function transcriptional attenuator, LytR/CpsA family</fullName>
    </submittedName>
</protein>
<dbReference type="Proteomes" id="UP000034603">
    <property type="component" value="Unassembled WGS sequence"/>
</dbReference>
<keyword evidence="2" id="KW-1133">Transmembrane helix</keyword>
<feature type="transmembrane region" description="Helical" evidence="2">
    <location>
        <begin position="29"/>
        <end position="54"/>
    </location>
</feature>
<dbReference type="Gene3D" id="3.40.630.190">
    <property type="entry name" value="LCP protein"/>
    <property type="match status" value="1"/>
</dbReference>
<dbReference type="PANTHER" id="PTHR33392">
    <property type="entry name" value="POLYISOPRENYL-TEICHOIC ACID--PEPTIDOGLYCAN TEICHOIC ACID TRANSFERASE TAGU"/>
    <property type="match status" value="1"/>
</dbReference>
<evidence type="ECO:0000256" key="2">
    <source>
        <dbReference type="SAM" id="Phobius"/>
    </source>
</evidence>
<evidence type="ECO:0000313" key="4">
    <source>
        <dbReference type="EMBL" id="KKQ44314.1"/>
    </source>
</evidence>
<dbReference type="Pfam" id="PF03816">
    <property type="entry name" value="LytR_cpsA_psr"/>
    <property type="match status" value="1"/>
</dbReference>
<dbReference type="AlphaFoldDB" id="A0A0G0K5E9"/>
<comment type="similarity">
    <text evidence="1">Belongs to the LytR/CpsA/Psr (LCP) family.</text>
</comment>
<name>A0A0G0K5E9_9BACT</name>
<evidence type="ECO:0000259" key="3">
    <source>
        <dbReference type="Pfam" id="PF03816"/>
    </source>
</evidence>
<proteinExistence type="inferred from homology"/>
<dbReference type="EMBL" id="LBTR01000028">
    <property type="protein sequence ID" value="KKQ44314.1"/>
    <property type="molecule type" value="Genomic_DNA"/>
</dbReference>
<evidence type="ECO:0000313" key="5">
    <source>
        <dbReference type="Proteomes" id="UP000034603"/>
    </source>
</evidence>
<keyword evidence="2" id="KW-0472">Membrane</keyword>
<dbReference type="NCBIfam" id="TIGR00350">
    <property type="entry name" value="lytR_cpsA_psr"/>
    <property type="match status" value="1"/>
</dbReference>
<evidence type="ECO:0000256" key="1">
    <source>
        <dbReference type="ARBA" id="ARBA00006068"/>
    </source>
</evidence>
<feature type="non-terminal residue" evidence="4">
    <location>
        <position position="207"/>
    </location>
</feature>
<gene>
    <name evidence="4" type="ORF">US62_C0028G0001</name>
</gene>
<dbReference type="InterPro" id="IPR050922">
    <property type="entry name" value="LytR/CpsA/Psr_CW_biosynth"/>
</dbReference>
<dbReference type="InterPro" id="IPR004474">
    <property type="entry name" value="LytR_CpsA_psr"/>
</dbReference>
<reference evidence="4 5" key="1">
    <citation type="journal article" date="2015" name="Nature">
        <title>rRNA introns, odd ribosomes, and small enigmatic genomes across a large radiation of phyla.</title>
        <authorList>
            <person name="Brown C.T."/>
            <person name="Hug L.A."/>
            <person name="Thomas B.C."/>
            <person name="Sharon I."/>
            <person name="Castelle C.J."/>
            <person name="Singh A."/>
            <person name="Wilkins M.J."/>
            <person name="Williams K.H."/>
            <person name="Banfield J.F."/>
        </authorList>
    </citation>
    <scope>NUCLEOTIDE SEQUENCE [LARGE SCALE GENOMIC DNA]</scope>
</reference>
<dbReference type="PANTHER" id="PTHR33392:SF6">
    <property type="entry name" value="POLYISOPRENYL-TEICHOIC ACID--PEPTIDOGLYCAN TEICHOIC ACID TRANSFERASE TAGU"/>
    <property type="match status" value="1"/>
</dbReference>
<feature type="domain" description="Cell envelope-related transcriptional attenuator" evidence="3">
    <location>
        <begin position="102"/>
        <end position="198"/>
    </location>
</feature>
<keyword evidence="2" id="KW-0812">Transmembrane</keyword>
<sequence length="207" mass="23207">MKNFLKMRNAIISRATFMRVKRKIISRVWVVRTLMLGVVVLVVSIVAVLSFFALRNTRFGNSIKIAQGFIKPNYENIKIIDGRINILVLGKAGEGYDAPDLTDSLTVLSIDVDKKKTYLFSVPRDIWIENLKTKINSLYYYGNKKTEGGGLVLAKNVVSEIMGIPIQYSLAIDFDGFKKIIDVLGGVDVQVKNGFTDEKFPIPGKEN</sequence>
<organism evidence="4 5">
    <name type="scientific">Candidatus Woesebacteria bacterium GW2011_GWA1_37_8</name>
    <dbReference type="NCBI Taxonomy" id="1618546"/>
    <lineage>
        <taxon>Bacteria</taxon>
        <taxon>Candidatus Woeseibacteriota</taxon>
    </lineage>
</organism>
<accession>A0A0G0K5E9</accession>
<comment type="caution">
    <text evidence="4">The sequence shown here is derived from an EMBL/GenBank/DDBJ whole genome shotgun (WGS) entry which is preliminary data.</text>
</comment>